<comment type="caution">
    <text evidence="1">The sequence shown here is derived from an EMBL/GenBank/DDBJ whole genome shotgun (WGS) entry which is preliminary data.</text>
</comment>
<proteinExistence type="predicted"/>
<dbReference type="Proteomes" id="UP000265614">
    <property type="component" value="Unassembled WGS sequence"/>
</dbReference>
<keyword evidence="2" id="KW-1185">Reference proteome</keyword>
<dbReference type="Gene3D" id="3.20.180.10">
    <property type="entry name" value="PNP-oxidase-like"/>
    <property type="match status" value="1"/>
</dbReference>
<dbReference type="SUPFAM" id="SSF50475">
    <property type="entry name" value="FMN-binding split barrel"/>
    <property type="match status" value="1"/>
</dbReference>
<sequence length="282" mass="29272">MSTTAGELRTAAGPTPGERARTVLRAAPTLVLRLLDGGSGPHPPEALVAGHRLDPRGAPLLVLADDDPVVEALRAAAAHGLPDVAAVVEGWALVPVPVADRVRGTVRLDGWAEELDGAERARLAPSLGLGTAPEDLEGWTLVRLDVADVTLADGRGRARVAVEDYAAAVPDPLVDDEPQLLEHVAGRHPREVALLAALAGAVVGGPVHDPVVVGVDRFGLRLRVAPGGALPDGRADRLVDGRAGGRVDERVDVHLPFAAPLRHPGELAVAVAVLLERARRCC</sequence>
<gene>
    <name evidence="1" type="ORF">D5H78_04300</name>
</gene>
<reference evidence="1 2" key="1">
    <citation type="submission" date="2018-09" db="EMBL/GenBank/DDBJ databases">
        <title>YIM 75000 draft genome.</title>
        <authorList>
            <person name="Tang S."/>
            <person name="Feng Y."/>
        </authorList>
    </citation>
    <scope>NUCLEOTIDE SEQUENCE [LARGE SCALE GENOMIC DNA]</scope>
    <source>
        <strain evidence="1 2">YIM 75000</strain>
    </source>
</reference>
<dbReference type="EMBL" id="QZEZ01000001">
    <property type="protein sequence ID" value="RJK98147.1"/>
    <property type="molecule type" value="Genomic_DNA"/>
</dbReference>
<evidence type="ECO:0000313" key="2">
    <source>
        <dbReference type="Proteomes" id="UP000265614"/>
    </source>
</evidence>
<dbReference type="Gene3D" id="2.30.110.10">
    <property type="entry name" value="Electron Transport, Fmn-binding Protein, Chain A"/>
    <property type="match status" value="1"/>
</dbReference>
<accession>A0A3A3Z8B7</accession>
<evidence type="ECO:0000313" key="1">
    <source>
        <dbReference type="EMBL" id="RJK98147.1"/>
    </source>
</evidence>
<dbReference type="InterPro" id="IPR037119">
    <property type="entry name" value="Haem_oxidase_HugZ-like_sf"/>
</dbReference>
<dbReference type="InterPro" id="IPR012349">
    <property type="entry name" value="Split_barrel_FMN-bd"/>
</dbReference>
<protein>
    <recommendedName>
        <fullName evidence="3">DUF2470 domain-containing protein</fullName>
    </recommendedName>
</protein>
<dbReference type="OrthoDB" id="3381348at2"/>
<evidence type="ECO:0008006" key="3">
    <source>
        <dbReference type="Google" id="ProtNLM"/>
    </source>
</evidence>
<name>A0A3A3Z8B7_9ACTN</name>
<organism evidence="1 2">
    <name type="scientific">Vallicoccus soli</name>
    <dbReference type="NCBI Taxonomy" id="2339232"/>
    <lineage>
        <taxon>Bacteria</taxon>
        <taxon>Bacillati</taxon>
        <taxon>Actinomycetota</taxon>
        <taxon>Actinomycetes</taxon>
        <taxon>Motilibacterales</taxon>
        <taxon>Vallicoccaceae</taxon>
        <taxon>Vallicoccus</taxon>
    </lineage>
</organism>
<dbReference type="RefSeq" id="WP_119949073.1">
    <property type="nucleotide sequence ID" value="NZ_QZEZ01000001.1"/>
</dbReference>
<dbReference type="AlphaFoldDB" id="A0A3A3Z8B7"/>